<evidence type="ECO:0000313" key="2">
    <source>
        <dbReference type="EMBL" id="KIH85019.1"/>
    </source>
</evidence>
<dbReference type="PATRIC" id="fig|226910.6.peg.1338"/>
<comment type="caution">
    <text evidence="2">The sequence shown here is derived from an EMBL/GenBank/DDBJ whole genome shotgun (WGS) entry which is preliminary data.</text>
</comment>
<keyword evidence="1" id="KW-0472">Membrane</keyword>
<evidence type="ECO:0000313" key="3">
    <source>
        <dbReference type="Proteomes" id="UP000031535"/>
    </source>
</evidence>
<dbReference type="EMBL" id="JXDG01000012">
    <property type="protein sequence ID" value="KIH85019.1"/>
    <property type="molecule type" value="Genomic_DNA"/>
</dbReference>
<name>A0A0C2EG55_9PSED</name>
<accession>A0A0C2EG55</accession>
<keyword evidence="3" id="KW-1185">Reference proteome</keyword>
<protein>
    <submittedName>
        <fullName evidence="2">Uncharacterized protein</fullName>
    </submittedName>
</protein>
<organism evidence="2 3">
    <name type="scientific">Pseudomonas batumici</name>
    <dbReference type="NCBI Taxonomy" id="226910"/>
    <lineage>
        <taxon>Bacteria</taxon>
        <taxon>Pseudomonadati</taxon>
        <taxon>Pseudomonadota</taxon>
        <taxon>Gammaproteobacteria</taxon>
        <taxon>Pseudomonadales</taxon>
        <taxon>Pseudomonadaceae</taxon>
        <taxon>Pseudomonas</taxon>
    </lineage>
</organism>
<dbReference type="Proteomes" id="UP000031535">
    <property type="component" value="Unassembled WGS sequence"/>
</dbReference>
<keyword evidence="1" id="KW-1133">Transmembrane helix</keyword>
<dbReference type="AlphaFoldDB" id="A0A0C2EG55"/>
<reference evidence="2 3" key="1">
    <citation type="submission" date="2015-01" db="EMBL/GenBank/DDBJ databases">
        <title>Complete genome of Pseudomonas batumici UCM B-321 producer of the batumin antibiotic with strong antistaphilococcal and potential anticancer activity.</title>
        <authorList>
            <person name="Klochko V.V."/>
            <person name="Zelena L.B."/>
            <person name="Elena K.A."/>
            <person name="Reva O.N."/>
        </authorList>
    </citation>
    <scope>NUCLEOTIDE SEQUENCE [LARGE SCALE GENOMIC DNA]</scope>
    <source>
        <strain evidence="2 3">UCM B-321</strain>
    </source>
</reference>
<feature type="transmembrane region" description="Helical" evidence="1">
    <location>
        <begin position="6"/>
        <end position="26"/>
    </location>
</feature>
<sequence>MTAVRAVDVAMVVIVVVMIMVAIRAVDMGLLGHAGVTPQ</sequence>
<evidence type="ECO:0000256" key="1">
    <source>
        <dbReference type="SAM" id="Phobius"/>
    </source>
</evidence>
<keyword evidence="1" id="KW-0812">Transmembrane</keyword>
<proteinExistence type="predicted"/>
<gene>
    <name evidence="2" type="ORF">UCMB321_1347</name>
</gene>